<keyword evidence="3" id="KW-1185">Reference proteome</keyword>
<gene>
    <name evidence="2" type="ORF">RIMI_LOCUS21927735</name>
</gene>
<comment type="caution">
    <text evidence="2">The sequence shown here is derived from an EMBL/GenBank/DDBJ whole genome shotgun (WGS) entry which is preliminary data.</text>
</comment>
<proteinExistence type="predicted"/>
<accession>A0ABN9MNQ3</accession>
<dbReference type="Proteomes" id="UP001176940">
    <property type="component" value="Unassembled WGS sequence"/>
</dbReference>
<feature type="transmembrane region" description="Helical" evidence="1">
    <location>
        <begin position="52"/>
        <end position="71"/>
    </location>
</feature>
<name>A0ABN9MNQ3_9NEOB</name>
<protein>
    <submittedName>
        <fullName evidence="2">Uncharacterized protein</fullName>
    </submittedName>
</protein>
<keyword evidence="1" id="KW-0812">Transmembrane</keyword>
<reference evidence="2" key="1">
    <citation type="submission" date="2023-07" db="EMBL/GenBank/DDBJ databases">
        <authorList>
            <person name="Stuckert A."/>
        </authorList>
    </citation>
    <scope>NUCLEOTIDE SEQUENCE</scope>
</reference>
<feature type="transmembrane region" description="Helical" evidence="1">
    <location>
        <begin position="77"/>
        <end position="95"/>
    </location>
</feature>
<sequence>MSGLLAVPAIIVNLRNWTPQLPENYGIRSGILCALLVVCWTQAKGLVDYRELISLIASLIACVVMVCSFISSFFSNYFSLLLLWVFSIFCVNRFVEAEERKTVKVAENAVKQGEGSGGSSALTSLVNAEKFVKLYQSWLWEEETVGTDSESIEEKICKLKIACKELRKVQISIDSLKTQVSYNFHPPMNDSRRVQGLIDKFEHTKAYMELRRYLLTTAQRQLSSFTEKGMTLKVWLSEALEFHENLHSAACRSRVDIRQLSSLLMSIRKDSEVISRKLAEYVQEAQTLRASLQEISACSGIFHKALEGARKNQHKLVIQVIHVDYKLITVTSPQRNK</sequence>
<dbReference type="Gene3D" id="1.20.58.60">
    <property type="match status" value="1"/>
</dbReference>
<evidence type="ECO:0000313" key="2">
    <source>
        <dbReference type="EMBL" id="CAJ0967059.1"/>
    </source>
</evidence>
<evidence type="ECO:0000313" key="3">
    <source>
        <dbReference type="Proteomes" id="UP001176940"/>
    </source>
</evidence>
<dbReference type="EMBL" id="CAUEEQ010078024">
    <property type="protein sequence ID" value="CAJ0967059.1"/>
    <property type="molecule type" value="Genomic_DNA"/>
</dbReference>
<feature type="transmembrane region" description="Helical" evidence="1">
    <location>
        <begin position="25"/>
        <end position="43"/>
    </location>
</feature>
<organism evidence="2 3">
    <name type="scientific">Ranitomeya imitator</name>
    <name type="common">mimic poison frog</name>
    <dbReference type="NCBI Taxonomy" id="111125"/>
    <lineage>
        <taxon>Eukaryota</taxon>
        <taxon>Metazoa</taxon>
        <taxon>Chordata</taxon>
        <taxon>Craniata</taxon>
        <taxon>Vertebrata</taxon>
        <taxon>Euteleostomi</taxon>
        <taxon>Amphibia</taxon>
        <taxon>Batrachia</taxon>
        <taxon>Anura</taxon>
        <taxon>Neobatrachia</taxon>
        <taxon>Hyloidea</taxon>
        <taxon>Dendrobatidae</taxon>
        <taxon>Dendrobatinae</taxon>
        <taxon>Ranitomeya</taxon>
    </lineage>
</organism>
<keyword evidence="1" id="KW-1133">Transmembrane helix</keyword>
<keyword evidence="1" id="KW-0472">Membrane</keyword>
<evidence type="ECO:0000256" key="1">
    <source>
        <dbReference type="SAM" id="Phobius"/>
    </source>
</evidence>